<dbReference type="Proteomes" id="UP000305282">
    <property type="component" value="Unassembled WGS sequence"/>
</dbReference>
<keyword evidence="3" id="KW-1185">Reference proteome</keyword>
<feature type="transmembrane region" description="Helical" evidence="1">
    <location>
        <begin position="123"/>
        <end position="140"/>
    </location>
</feature>
<dbReference type="EMBL" id="SSXH01000008">
    <property type="protein sequence ID" value="THJ76226.1"/>
    <property type="molecule type" value="Genomic_DNA"/>
</dbReference>
<feature type="transmembrane region" description="Helical" evidence="1">
    <location>
        <begin position="427"/>
        <end position="447"/>
    </location>
</feature>
<keyword evidence="1" id="KW-0472">Membrane</keyword>
<feature type="transmembrane region" description="Helical" evidence="1">
    <location>
        <begin position="281"/>
        <end position="299"/>
    </location>
</feature>
<feature type="transmembrane region" description="Helical" evidence="1">
    <location>
        <begin position="51"/>
        <end position="73"/>
    </location>
</feature>
<accession>A0A4S5EUP1</accession>
<comment type="caution">
    <text evidence="2">The sequence shown here is derived from an EMBL/GenBank/DDBJ whole genome shotgun (WGS) entry which is preliminary data.</text>
</comment>
<dbReference type="OrthoDB" id="8229713at2"/>
<feature type="transmembrane region" description="Helical" evidence="1">
    <location>
        <begin position="236"/>
        <end position="252"/>
    </location>
</feature>
<feature type="transmembrane region" description="Helical" evidence="1">
    <location>
        <begin position="85"/>
        <end position="103"/>
    </location>
</feature>
<proteinExistence type="predicted"/>
<sequence length="532" mass="56661">MKQLDPTLAVATRQRRTGRRHPPLLWLAIAAVSLMPRVVEACTASSDSDRVVLGSLAFAIECVAAMTLVGAVASRRFGLTVFRLGPWYVLWTSVSFGLVTIAWRHPPADAFSGITLAGVSRALTVASLAVPLWACGYLLGPGRGMVNAATRFIASAVPGGGVGLRNKSVPWVLCGVSIVARVVEIALGHYAYLGDASQVVAGSTPYAQPLSLLGECGLSALLIAGVDLVRHEDGRRWLVFIALLSVEVSFAVVSGMKGIFATTIGGVCITFAIGRGRMPTGSIVAGIAVLIFVIMPYNASYRSLARGQGWALTPRDAVAMAPTVLNDTLSGENTAGAEGGVEESRLGYLTSRTRAIDSLAIVVQMTPDAVPYRHVDEILLAPVLSIIPRAVWPDKPIATTGYDFGQQYMSQNSAIYSASAISPMADLYRYGGLIAVLVGMGLLGAGHRLIDEAWSPIKDLRYVVIFVPLFFSMVMSEEGVRDMLASLPVRLIVLFLVMRFAYGGSRSRRLMGSMDLDLRECGDADFHAPATV</sequence>
<gene>
    <name evidence="2" type="ORF">E7Y31_00885</name>
</gene>
<feature type="transmembrane region" description="Helical" evidence="1">
    <location>
        <begin position="483"/>
        <end position="502"/>
    </location>
</feature>
<keyword evidence="1" id="KW-1133">Transmembrane helix</keyword>
<evidence type="ECO:0000313" key="3">
    <source>
        <dbReference type="Proteomes" id="UP000305282"/>
    </source>
</evidence>
<organism evidence="2 3">
    <name type="scientific">Candidatus Frankia alpina</name>
    <dbReference type="NCBI Taxonomy" id="2699483"/>
    <lineage>
        <taxon>Bacteria</taxon>
        <taxon>Bacillati</taxon>
        <taxon>Actinomycetota</taxon>
        <taxon>Actinomycetes</taxon>
        <taxon>Frankiales</taxon>
        <taxon>Frankiaceae</taxon>
        <taxon>Frankia</taxon>
    </lineage>
</organism>
<name>A0A4S5EUP1_9ACTN</name>
<evidence type="ECO:0000313" key="2">
    <source>
        <dbReference type="EMBL" id="THJ76226.1"/>
    </source>
</evidence>
<keyword evidence="1" id="KW-0812">Transmembrane</keyword>
<dbReference type="RefSeq" id="WP_136446460.1">
    <property type="nucleotide sequence ID" value="NZ_SSXH01000008.1"/>
</dbReference>
<protein>
    <recommendedName>
        <fullName evidence="4">O-antigen polysaccharide polymerase Wzy</fullName>
    </recommendedName>
</protein>
<dbReference type="AlphaFoldDB" id="A0A4S5EUP1"/>
<reference evidence="2 3" key="1">
    <citation type="submission" date="2019-04" db="EMBL/GenBank/DDBJ databases">
        <title>Draft genome sequences for three unisolated Alnus-infective Frankia Sp+ strains, AgTrS, AiOr and AvVan, the first sequenced Frankia strains able to sporulate in-planta.</title>
        <authorList>
            <person name="Bethencourt L."/>
            <person name="Vautrin F."/>
            <person name="Taib N."/>
            <person name="Dubost A."/>
            <person name="Castro-Garcia L."/>
            <person name="Imbaud O."/>
            <person name="Abrouk D."/>
            <person name="Fournier P."/>
            <person name="Briolay J."/>
            <person name="Nguyen A."/>
            <person name="Normand P."/>
            <person name="Fernandez M.P."/>
            <person name="Brochier-Armanet C."/>
            <person name="Herrera-Belaroussi A."/>
        </authorList>
    </citation>
    <scope>NUCLEOTIDE SEQUENCE [LARGE SCALE GENOMIC DNA]</scope>
    <source>
        <strain evidence="2 3">AvVan</strain>
    </source>
</reference>
<evidence type="ECO:0000256" key="1">
    <source>
        <dbReference type="SAM" id="Phobius"/>
    </source>
</evidence>
<evidence type="ECO:0008006" key="4">
    <source>
        <dbReference type="Google" id="ProtNLM"/>
    </source>
</evidence>